<keyword evidence="6" id="KW-0547">Nucleotide-binding</keyword>
<dbReference type="FunFam" id="3.40.50.300:FF:000113">
    <property type="entry name" value="Preprotein translocase subunit SecA"/>
    <property type="match status" value="1"/>
</dbReference>
<evidence type="ECO:0000256" key="2">
    <source>
        <dbReference type="ARBA" id="ARBA00007650"/>
    </source>
</evidence>
<dbReference type="GO" id="GO:0017038">
    <property type="term" value="P:protein import"/>
    <property type="evidence" value="ECO:0007669"/>
    <property type="project" value="InterPro"/>
</dbReference>
<comment type="subcellular location">
    <subcellularLocation>
        <location evidence="1">Cell membrane</location>
        <topology evidence="1">Peripheral membrane protein</topology>
        <orientation evidence="1">Cytoplasmic side</orientation>
    </subcellularLocation>
</comment>
<evidence type="ECO:0000256" key="5">
    <source>
        <dbReference type="ARBA" id="ARBA00022490"/>
    </source>
</evidence>
<dbReference type="Gene3D" id="3.90.1440.10">
    <property type="entry name" value="SecA, preprotein cross-linking domain"/>
    <property type="match status" value="1"/>
</dbReference>
<protein>
    <submittedName>
        <fullName evidence="13">Preprotein translocase subunit SecA</fullName>
    </submittedName>
</protein>
<dbReference type="PANTHER" id="PTHR30612">
    <property type="entry name" value="SECA INNER MEMBRANE COMPONENT OF SEC PROTEIN SECRETION SYSTEM"/>
    <property type="match status" value="1"/>
</dbReference>
<dbReference type="GO" id="GO:0005524">
    <property type="term" value="F:ATP binding"/>
    <property type="evidence" value="ECO:0007669"/>
    <property type="project" value="UniProtKB-KW"/>
</dbReference>
<evidence type="ECO:0000256" key="9">
    <source>
        <dbReference type="ARBA" id="ARBA00022967"/>
    </source>
</evidence>
<dbReference type="GO" id="GO:0006605">
    <property type="term" value="P:protein targeting"/>
    <property type="evidence" value="ECO:0007669"/>
    <property type="project" value="InterPro"/>
</dbReference>
<dbReference type="SUPFAM" id="SSF81767">
    <property type="entry name" value="Pre-protein crosslinking domain of SecA"/>
    <property type="match status" value="1"/>
</dbReference>
<dbReference type="Proteomes" id="UP000439917">
    <property type="component" value="Unassembled WGS sequence"/>
</dbReference>
<keyword evidence="3" id="KW-0813">Transport</keyword>
<feature type="non-terminal residue" evidence="13">
    <location>
        <position position="241"/>
    </location>
</feature>
<keyword evidence="10" id="KW-0811">Translocation</keyword>
<dbReference type="SMART" id="SM00958">
    <property type="entry name" value="SecA_PP_bind"/>
    <property type="match status" value="1"/>
</dbReference>
<dbReference type="GO" id="GO:0005829">
    <property type="term" value="C:cytosol"/>
    <property type="evidence" value="ECO:0007669"/>
    <property type="project" value="TreeGrafter"/>
</dbReference>
<gene>
    <name evidence="13" type="primary">secA</name>
    <name evidence="13" type="ORF">FZI38_23220</name>
</gene>
<evidence type="ECO:0000256" key="10">
    <source>
        <dbReference type="ARBA" id="ARBA00023010"/>
    </source>
</evidence>
<evidence type="ECO:0000256" key="4">
    <source>
        <dbReference type="ARBA" id="ARBA00022475"/>
    </source>
</evidence>
<keyword evidence="7" id="KW-0067">ATP-binding</keyword>
<dbReference type="InterPro" id="IPR011115">
    <property type="entry name" value="SecA_DEAD"/>
</dbReference>
<dbReference type="EMBL" id="WAGF01000065">
    <property type="protein sequence ID" value="KAB0872240.1"/>
    <property type="molecule type" value="Genomic_DNA"/>
</dbReference>
<reference evidence="13 14" key="1">
    <citation type="submission" date="2019-09" db="EMBL/GenBank/DDBJ databases">
        <title>Prevalence, distribution, and phylogeny of type two toxin-antitoxin genes possessed by Cronobacter species where C. sakazakii homologs follow sequence type lineages.</title>
        <authorList>
            <person name="Finkelstein S."/>
            <person name="Negrete F."/>
            <person name="Jang H."/>
            <person name="Gopinath G.R."/>
            <person name="Tall B.D."/>
        </authorList>
    </citation>
    <scope>NUCLEOTIDE SEQUENCE [LARGE SCALE GENOMIC DNA]</scope>
    <source>
        <strain evidence="13 14">MOD1_Comp4</strain>
    </source>
</reference>
<dbReference type="InterPro" id="IPR027417">
    <property type="entry name" value="P-loop_NTPase"/>
</dbReference>
<evidence type="ECO:0000256" key="7">
    <source>
        <dbReference type="ARBA" id="ARBA00022840"/>
    </source>
</evidence>
<dbReference type="GO" id="GO:0005886">
    <property type="term" value="C:plasma membrane"/>
    <property type="evidence" value="ECO:0007669"/>
    <property type="project" value="UniProtKB-SubCell"/>
</dbReference>
<keyword evidence="11" id="KW-0472">Membrane</keyword>
<dbReference type="GO" id="GO:0031522">
    <property type="term" value="C:cell envelope Sec protein transport complex"/>
    <property type="evidence" value="ECO:0007669"/>
    <property type="project" value="TreeGrafter"/>
</dbReference>
<dbReference type="InterPro" id="IPR044722">
    <property type="entry name" value="SecA_SF2_C"/>
</dbReference>
<dbReference type="PANTHER" id="PTHR30612:SF0">
    <property type="entry name" value="CHLOROPLAST PROTEIN-TRANSPORTING ATPASE"/>
    <property type="match status" value="1"/>
</dbReference>
<sequence>MEEGESLYSPSNIMLMHHVTAALRAHALFTRDVDYIVKDGEVIIVDEHTGRTMQGRRLSDGLHQAVEAKEGVAIQNENQTLASITFQNYFRLYEKLAGMTGTADTEAFEFSSIYKLDTVVVPTNRPMIRKDMPDLVYMTEAEKIQAIIEDIRERTAKGQPVLVGTISIEKSEVVSNELTKAGIKHNVLNAKFHAKEADIVAQAGYPAAVTIATNMAGRGTDIMLGGSWQAEVAELENPTPE</sequence>
<dbReference type="PROSITE" id="PS01312">
    <property type="entry name" value="SECA"/>
    <property type="match status" value="1"/>
</dbReference>
<evidence type="ECO:0000259" key="12">
    <source>
        <dbReference type="PROSITE" id="PS51196"/>
    </source>
</evidence>
<evidence type="ECO:0000256" key="8">
    <source>
        <dbReference type="ARBA" id="ARBA00022927"/>
    </source>
</evidence>
<keyword evidence="5" id="KW-0963">Cytoplasm</keyword>
<organism evidence="13 14">
    <name type="scientific">Cronobacter sakazakii</name>
    <name type="common">Enterobacter sakazakii</name>
    <dbReference type="NCBI Taxonomy" id="28141"/>
    <lineage>
        <taxon>Bacteria</taxon>
        <taxon>Pseudomonadati</taxon>
        <taxon>Pseudomonadota</taxon>
        <taxon>Gammaproteobacteria</taxon>
        <taxon>Enterobacterales</taxon>
        <taxon>Enterobacteriaceae</taxon>
        <taxon>Cronobacter</taxon>
    </lineage>
</organism>
<dbReference type="FunFam" id="3.90.1440.10:FF:000001">
    <property type="entry name" value="Preprotein translocase subunit SecA"/>
    <property type="match status" value="1"/>
</dbReference>
<dbReference type="Pfam" id="PF01043">
    <property type="entry name" value="SecA_PP_bind"/>
    <property type="match status" value="1"/>
</dbReference>
<dbReference type="InterPro" id="IPR000185">
    <property type="entry name" value="SecA"/>
</dbReference>
<dbReference type="Gene3D" id="3.40.50.300">
    <property type="entry name" value="P-loop containing nucleotide triphosphate hydrolases"/>
    <property type="match status" value="2"/>
</dbReference>
<evidence type="ECO:0000313" key="13">
    <source>
        <dbReference type="EMBL" id="KAB0872240.1"/>
    </source>
</evidence>
<evidence type="ECO:0000256" key="6">
    <source>
        <dbReference type="ARBA" id="ARBA00022741"/>
    </source>
</evidence>
<dbReference type="InterPro" id="IPR020937">
    <property type="entry name" value="SecA_CS"/>
</dbReference>
<dbReference type="InterPro" id="IPR014018">
    <property type="entry name" value="SecA_motor_DEAD"/>
</dbReference>
<dbReference type="InterPro" id="IPR011130">
    <property type="entry name" value="SecA_preprotein_X-link_dom"/>
</dbReference>
<proteinExistence type="inferred from homology"/>
<dbReference type="InterPro" id="IPR036670">
    <property type="entry name" value="SecA_X-link_sf"/>
</dbReference>
<dbReference type="AlphaFoldDB" id="A0AAN5WZ32"/>
<dbReference type="Pfam" id="PF21090">
    <property type="entry name" value="P-loop_SecA"/>
    <property type="match status" value="1"/>
</dbReference>
<evidence type="ECO:0000256" key="11">
    <source>
        <dbReference type="ARBA" id="ARBA00023136"/>
    </source>
</evidence>
<dbReference type="PRINTS" id="PR00906">
    <property type="entry name" value="SECA"/>
</dbReference>
<dbReference type="SMART" id="SM00957">
    <property type="entry name" value="SecA_DEAD"/>
    <property type="match status" value="1"/>
</dbReference>
<keyword evidence="9" id="KW-1278">Translocase</keyword>
<evidence type="ECO:0000256" key="3">
    <source>
        <dbReference type="ARBA" id="ARBA00022448"/>
    </source>
</evidence>
<feature type="non-terminal residue" evidence="13">
    <location>
        <position position="1"/>
    </location>
</feature>
<dbReference type="SUPFAM" id="SSF52540">
    <property type="entry name" value="P-loop containing nucleoside triphosphate hydrolases"/>
    <property type="match status" value="2"/>
</dbReference>
<name>A0AAN5WZ32_CROSK</name>
<evidence type="ECO:0000256" key="1">
    <source>
        <dbReference type="ARBA" id="ARBA00004413"/>
    </source>
</evidence>
<keyword evidence="8" id="KW-0653">Protein transport</keyword>
<comment type="similarity">
    <text evidence="2">Belongs to the SecA family.</text>
</comment>
<evidence type="ECO:0000313" key="14">
    <source>
        <dbReference type="Proteomes" id="UP000439917"/>
    </source>
</evidence>
<feature type="domain" description="SecA family profile" evidence="12">
    <location>
        <begin position="1"/>
        <end position="241"/>
    </location>
</feature>
<comment type="caution">
    <text evidence="13">The sequence shown here is derived from an EMBL/GenBank/DDBJ whole genome shotgun (WGS) entry which is preliminary data.</text>
</comment>
<keyword evidence="4" id="KW-1003">Cell membrane</keyword>
<dbReference type="GO" id="GO:0006886">
    <property type="term" value="P:intracellular protein transport"/>
    <property type="evidence" value="ECO:0007669"/>
    <property type="project" value="InterPro"/>
</dbReference>
<dbReference type="GO" id="GO:0043952">
    <property type="term" value="P:protein transport by the Sec complex"/>
    <property type="evidence" value="ECO:0007669"/>
    <property type="project" value="UniProtKB-ARBA"/>
</dbReference>
<dbReference type="PROSITE" id="PS51196">
    <property type="entry name" value="SECA_MOTOR_DEAD"/>
    <property type="match status" value="1"/>
</dbReference>
<accession>A0AAN5WZ32</accession>